<evidence type="ECO:0000256" key="1">
    <source>
        <dbReference type="ARBA" id="ARBA00006484"/>
    </source>
</evidence>
<dbReference type="PANTHER" id="PTHR43477:SF1">
    <property type="entry name" value="DIHYDROANTICAPSIN 7-DEHYDROGENASE"/>
    <property type="match status" value="1"/>
</dbReference>
<keyword evidence="2 3" id="KW-0560">Oxidoreductase</keyword>
<dbReference type="Pfam" id="PF13561">
    <property type="entry name" value="adh_short_C2"/>
    <property type="match status" value="1"/>
</dbReference>
<evidence type="ECO:0000313" key="4">
    <source>
        <dbReference type="Proteomes" id="UP000494252"/>
    </source>
</evidence>
<proteinExistence type="inferred from homology"/>
<keyword evidence="4" id="KW-1185">Reference proteome</keyword>
<dbReference type="EC" id="1.1.1.391" evidence="3"/>
<dbReference type="InterPro" id="IPR036291">
    <property type="entry name" value="NAD(P)-bd_dom_sf"/>
</dbReference>
<dbReference type="InterPro" id="IPR002347">
    <property type="entry name" value="SDR_fam"/>
</dbReference>
<dbReference type="SUPFAM" id="SSF51735">
    <property type="entry name" value="NAD(P)-binding Rossmann-fold domains"/>
    <property type="match status" value="1"/>
</dbReference>
<gene>
    <name evidence="3" type="ORF">LMG27177_07092</name>
</gene>
<dbReference type="GO" id="GO:0016491">
    <property type="term" value="F:oxidoreductase activity"/>
    <property type="evidence" value="ECO:0007669"/>
    <property type="project" value="UniProtKB-KW"/>
</dbReference>
<name>A0A6J5H776_9BURK</name>
<dbReference type="Gene3D" id="3.40.50.720">
    <property type="entry name" value="NAD(P)-binding Rossmann-like Domain"/>
    <property type="match status" value="1"/>
</dbReference>
<reference evidence="3 4" key="1">
    <citation type="submission" date="2020-04" db="EMBL/GenBank/DDBJ databases">
        <authorList>
            <person name="De Canck E."/>
        </authorList>
    </citation>
    <scope>NUCLEOTIDE SEQUENCE [LARGE SCALE GENOMIC DNA]</scope>
    <source>
        <strain evidence="3 4">LMG 27177</strain>
    </source>
</reference>
<sequence length="83" mass="8465">MAAATKPLALEYAKKGIRANAVSPGVIKSPMHAEETHAALGALHPVGHMGEMRDVVGAALYPDAAPFVTGEILHVDGGQSAGH</sequence>
<evidence type="ECO:0000313" key="3">
    <source>
        <dbReference type="EMBL" id="CAB3810204.1"/>
    </source>
</evidence>
<evidence type="ECO:0000256" key="2">
    <source>
        <dbReference type="ARBA" id="ARBA00023002"/>
    </source>
</evidence>
<dbReference type="EMBL" id="CADIKI010000033">
    <property type="protein sequence ID" value="CAB3810204.1"/>
    <property type="molecule type" value="Genomic_DNA"/>
</dbReference>
<dbReference type="PRINTS" id="PR00081">
    <property type="entry name" value="GDHRDH"/>
</dbReference>
<dbReference type="AlphaFoldDB" id="A0A6J5H776"/>
<accession>A0A6J5H776</accession>
<dbReference type="Proteomes" id="UP000494252">
    <property type="component" value="Unassembled WGS sequence"/>
</dbReference>
<dbReference type="PANTHER" id="PTHR43477">
    <property type="entry name" value="DIHYDROANTICAPSIN 7-DEHYDROGENASE"/>
    <property type="match status" value="1"/>
</dbReference>
<comment type="similarity">
    <text evidence="1">Belongs to the short-chain dehydrogenases/reductases (SDR) family.</text>
</comment>
<organism evidence="3 4">
    <name type="scientific">Paraburkholderia fynbosensis</name>
    <dbReference type="NCBI Taxonomy" id="1200993"/>
    <lineage>
        <taxon>Bacteria</taxon>
        <taxon>Pseudomonadati</taxon>
        <taxon>Pseudomonadota</taxon>
        <taxon>Betaproteobacteria</taxon>
        <taxon>Burkholderiales</taxon>
        <taxon>Burkholderiaceae</taxon>
        <taxon>Paraburkholderia</taxon>
    </lineage>
</organism>
<dbReference type="InterPro" id="IPR051122">
    <property type="entry name" value="SDR_DHRS6-like"/>
</dbReference>
<protein>
    <submittedName>
        <fullName evidence="3">3-beta-hydroxycholanate 3-dehydrogenase (NAD(+)) 1</fullName>
        <ecNumber evidence="3">1.1.1.391</ecNumber>
    </submittedName>
</protein>